<dbReference type="AlphaFoldDB" id="A0AA95SNN5"/>
<dbReference type="InterPro" id="IPR050229">
    <property type="entry name" value="GlpE_sulfurtransferase"/>
</dbReference>
<protein>
    <submittedName>
        <fullName evidence="2">Rhodanese-like domain-containing protein</fullName>
    </submittedName>
</protein>
<dbReference type="RefSeq" id="WP_285230991.1">
    <property type="nucleotide sequence ID" value="NZ_CP116346.1"/>
</dbReference>
<gene>
    <name evidence="2" type="ORF">PFX98_13345</name>
</gene>
<feature type="domain" description="Rhodanese" evidence="1">
    <location>
        <begin position="45"/>
        <end position="134"/>
    </location>
</feature>
<accession>A0AA95SNN5</accession>
<dbReference type="InterPro" id="IPR036873">
    <property type="entry name" value="Rhodanese-like_dom_sf"/>
</dbReference>
<evidence type="ECO:0000313" key="2">
    <source>
        <dbReference type="EMBL" id="WIT09921.1"/>
    </source>
</evidence>
<dbReference type="Proteomes" id="UP001177769">
    <property type="component" value="Chromosome"/>
</dbReference>
<dbReference type="PROSITE" id="PS50206">
    <property type="entry name" value="RHODANESE_3"/>
    <property type="match status" value="1"/>
</dbReference>
<dbReference type="SMART" id="SM00450">
    <property type="entry name" value="RHOD"/>
    <property type="match status" value="1"/>
</dbReference>
<dbReference type="PANTHER" id="PTHR43031">
    <property type="entry name" value="FAD-DEPENDENT OXIDOREDUCTASE"/>
    <property type="match status" value="1"/>
</dbReference>
<keyword evidence="3" id="KW-1185">Reference proteome</keyword>
<proteinExistence type="predicted"/>
<name>A0AA95SNN5_9BURK</name>
<evidence type="ECO:0000313" key="3">
    <source>
        <dbReference type="Proteomes" id="UP001177769"/>
    </source>
</evidence>
<dbReference type="EMBL" id="CP116346">
    <property type="protein sequence ID" value="WIT09921.1"/>
    <property type="molecule type" value="Genomic_DNA"/>
</dbReference>
<dbReference type="SUPFAM" id="SSF52821">
    <property type="entry name" value="Rhodanese/Cell cycle control phosphatase"/>
    <property type="match status" value="1"/>
</dbReference>
<dbReference type="KEGG" id="pais:PFX98_13345"/>
<dbReference type="PANTHER" id="PTHR43031:SF18">
    <property type="entry name" value="RHODANESE-RELATED SULFURTRANSFERASES"/>
    <property type="match status" value="1"/>
</dbReference>
<dbReference type="CDD" id="cd00158">
    <property type="entry name" value="RHOD"/>
    <property type="match status" value="1"/>
</dbReference>
<sequence length="135" mass="14172">MKFLLDNWYLVLAALVSGGMLLWTTFARSTGAGAVSTAEAVRLVNREKAVLIDVCSAAEYAAGHVAGARNVPLDSVEGHKQLPSNKTLPLVLLCQSGARASKAAGILRKAGYANVQVLAGGLKAWREANLPVEKS</sequence>
<organism evidence="2 3">
    <name type="scientific">Paucibacter sediminis</name>
    <dbReference type="NCBI Taxonomy" id="3019553"/>
    <lineage>
        <taxon>Bacteria</taxon>
        <taxon>Pseudomonadati</taxon>
        <taxon>Pseudomonadota</taxon>
        <taxon>Betaproteobacteria</taxon>
        <taxon>Burkholderiales</taxon>
        <taxon>Sphaerotilaceae</taxon>
        <taxon>Roseateles</taxon>
    </lineage>
</organism>
<dbReference type="InterPro" id="IPR001763">
    <property type="entry name" value="Rhodanese-like_dom"/>
</dbReference>
<dbReference type="Gene3D" id="3.40.250.10">
    <property type="entry name" value="Rhodanese-like domain"/>
    <property type="match status" value="1"/>
</dbReference>
<dbReference type="Pfam" id="PF00581">
    <property type="entry name" value="Rhodanese"/>
    <property type="match status" value="1"/>
</dbReference>
<evidence type="ECO:0000259" key="1">
    <source>
        <dbReference type="PROSITE" id="PS50206"/>
    </source>
</evidence>
<reference evidence="2" key="1">
    <citation type="submission" date="2023-01" db="EMBL/GenBank/DDBJ databases">
        <title>Whole genome sequence of Paucibacter sp. S2-9 isolated from pond sediment.</title>
        <authorList>
            <person name="Jung J.Y."/>
        </authorList>
    </citation>
    <scope>NUCLEOTIDE SEQUENCE</scope>
    <source>
        <strain evidence="2">S2-9</strain>
    </source>
</reference>